<sequence length="361" mass="39578">MPLDQYVTLGRSGLRVSPLCLGAMTFGEDLGWGTSVEESQQIIDRYTELGGNFIDTANFYTRSHSEKILGDHIGRHAARRDRLVIATKFSGNLYPGDPNGGGAGRKSLISACENSLRRLQTDYIDLYWLHMWDKNTPIEETMAALDDLVAAGKVRYIGVSDTPAWKIVEANLIARFRGWSTFIGLQIEYSLLERTVERELVPMASEFGLGITPWSPLKNGVLSGKYTRQNAGQHDAGRGPLVESSLTEKTYALIDELEIIAKTHETNVAAVALAWLRAQPAVSSIIVGARRLTQLDDNLRAVDVNLAVEELARLDKLTKPSLGFPQNMLDMAPGMINGGTTINGVTAPPSEYVMPEGGQPY</sequence>
<evidence type="ECO:0000259" key="2">
    <source>
        <dbReference type="Pfam" id="PF00248"/>
    </source>
</evidence>
<organism evidence="3 4">
    <name type="scientific">Mycobacterium florentinum</name>
    <dbReference type="NCBI Taxonomy" id="292462"/>
    <lineage>
        <taxon>Bacteria</taxon>
        <taxon>Bacillati</taxon>
        <taxon>Actinomycetota</taxon>
        <taxon>Actinomycetes</taxon>
        <taxon>Mycobacteriales</taxon>
        <taxon>Mycobacteriaceae</taxon>
        <taxon>Mycobacterium</taxon>
        <taxon>Mycobacterium simiae complex</taxon>
    </lineage>
</organism>
<reference evidence="3 4" key="1">
    <citation type="submission" date="2016-01" db="EMBL/GenBank/DDBJ databases">
        <title>The new phylogeny of the genus Mycobacterium.</title>
        <authorList>
            <person name="Tarcisio F."/>
            <person name="Conor M."/>
            <person name="Antonella G."/>
            <person name="Elisabetta G."/>
            <person name="Giulia F.S."/>
            <person name="Sara T."/>
            <person name="Anna F."/>
            <person name="Clotilde B."/>
            <person name="Roberto B."/>
            <person name="Veronica D.S."/>
            <person name="Fabio R."/>
            <person name="Monica P."/>
            <person name="Olivier J."/>
            <person name="Enrico T."/>
            <person name="Nicola S."/>
        </authorList>
    </citation>
    <scope>NUCLEOTIDE SEQUENCE [LARGE SCALE GENOMIC DNA]</scope>
    <source>
        <strain evidence="3 4">DSM 44852</strain>
    </source>
</reference>
<dbReference type="InterPro" id="IPR050523">
    <property type="entry name" value="AKR_Detox_Biosynth"/>
</dbReference>
<dbReference type="InterPro" id="IPR023210">
    <property type="entry name" value="NADP_OxRdtase_dom"/>
</dbReference>
<dbReference type="Gene3D" id="3.20.20.100">
    <property type="entry name" value="NADP-dependent oxidoreductase domain"/>
    <property type="match status" value="1"/>
</dbReference>
<dbReference type="CDD" id="cd19080">
    <property type="entry name" value="AKR_AKR9A_9B"/>
    <property type="match status" value="1"/>
</dbReference>
<dbReference type="SUPFAM" id="SSF51430">
    <property type="entry name" value="NAD(P)-linked oxidoreductase"/>
    <property type="match status" value="1"/>
</dbReference>
<dbReference type="RefSeq" id="WP_085223525.1">
    <property type="nucleotide sequence ID" value="NZ_AP022576.1"/>
</dbReference>
<evidence type="ECO:0000313" key="4">
    <source>
        <dbReference type="Proteomes" id="UP000193010"/>
    </source>
</evidence>
<accession>A0A1X1U3L2</accession>
<proteinExistence type="predicted"/>
<dbReference type="OrthoDB" id="9768793at2"/>
<name>A0A1X1U3L2_MYCFL</name>
<dbReference type="PRINTS" id="PR00069">
    <property type="entry name" value="ALDKETRDTASE"/>
</dbReference>
<protein>
    <submittedName>
        <fullName evidence="3">Aldo/keto reductase</fullName>
    </submittedName>
</protein>
<evidence type="ECO:0000313" key="3">
    <source>
        <dbReference type="EMBL" id="ORV51239.1"/>
    </source>
</evidence>
<feature type="domain" description="NADP-dependent oxidoreductase" evidence="2">
    <location>
        <begin position="18"/>
        <end position="317"/>
    </location>
</feature>
<dbReference type="STRING" id="292462.AWC05_27025"/>
<dbReference type="EMBL" id="LQOV01000018">
    <property type="protein sequence ID" value="ORV51239.1"/>
    <property type="molecule type" value="Genomic_DNA"/>
</dbReference>
<dbReference type="Pfam" id="PF00248">
    <property type="entry name" value="Aldo_ket_red"/>
    <property type="match status" value="1"/>
</dbReference>
<dbReference type="FunFam" id="3.20.20.100:FF:000004">
    <property type="entry name" value="Oxidoreductase, aldo/keto reductase"/>
    <property type="match status" value="1"/>
</dbReference>
<gene>
    <name evidence="3" type="ORF">AWC05_27025</name>
</gene>
<dbReference type="Proteomes" id="UP000193010">
    <property type="component" value="Unassembled WGS sequence"/>
</dbReference>
<comment type="caution">
    <text evidence="3">The sequence shown here is derived from an EMBL/GenBank/DDBJ whole genome shotgun (WGS) entry which is preliminary data.</text>
</comment>
<dbReference type="GO" id="GO:0016491">
    <property type="term" value="F:oxidoreductase activity"/>
    <property type="evidence" value="ECO:0007669"/>
    <property type="project" value="UniProtKB-KW"/>
</dbReference>
<dbReference type="GO" id="GO:0005829">
    <property type="term" value="C:cytosol"/>
    <property type="evidence" value="ECO:0007669"/>
    <property type="project" value="TreeGrafter"/>
</dbReference>
<keyword evidence="4" id="KW-1185">Reference proteome</keyword>
<dbReference type="InterPro" id="IPR036812">
    <property type="entry name" value="NAD(P)_OxRdtase_dom_sf"/>
</dbReference>
<evidence type="ECO:0000256" key="1">
    <source>
        <dbReference type="ARBA" id="ARBA00023002"/>
    </source>
</evidence>
<keyword evidence="1" id="KW-0560">Oxidoreductase</keyword>
<dbReference type="InterPro" id="IPR020471">
    <property type="entry name" value="AKR"/>
</dbReference>
<dbReference type="PANTHER" id="PTHR43364">
    <property type="entry name" value="NADH-SPECIFIC METHYLGLYOXAL REDUCTASE-RELATED"/>
    <property type="match status" value="1"/>
</dbReference>
<dbReference type="AlphaFoldDB" id="A0A1X1U3L2"/>
<dbReference type="PANTHER" id="PTHR43364:SF4">
    <property type="entry name" value="NAD(P)-LINKED OXIDOREDUCTASE SUPERFAMILY PROTEIN"/>
    <property type="match status" value="1"/>
</dbReference>